<keyword evidence="4" id="KW-1185">Reference proteome</keyword>
<feature type="region of interest" description="Disordered" evidence="1">
    <location>
        <begin position="426"/>
        <end position="472"/>
    </location>
</feature>
<dbReference type="STRING" id="97972.A0A2V1CZK0"/>
<proteinExistence type="predicted"/>
<feature type="compositionally biased region" description="Polar residues" evidence="1">
    <location>
        <begin position="389"/>
        <end position="404"/>
    </location>
</feature>
<dbReference type="PANTHER" id="PTHR22935">
    <property type="entry name" value="PENICILLIN-BINDING PROTEIN"/>
    <property type="match status" value="1"/>
</dbReference>
<dbReference type="InterPro" id="IPR012338">
    <property type="entry name" value="Beta-lactam/transpept-like"/>
</dbReference>
<feature type="domain" description="Beta-lactamase-related" evidence="2">
    <location>
        <begin position="88"/>
        <end position="320"/>
    </location>
</feature>
<protein>
    <submittedName>
        <fullName evidence="3">Beta-lactamase/transpeptidase-like protein</fullName>
    </submittedName>
</protein>
<dbReference type="Pfam" id="PF00144">
    <property type="entry name" value="Beta-lactamase"/>
    <property type="match status" value="1"/>
</dbReference>
<organism evidence="3 4">
    <name type="scientific">Periconia macrospinosa</name>
    <dbReference type="NCBI Taxonomy" id="97972"/>
    <lineage>
        <taxon>Eukaryota</taxon>
        <taxon>Fungi</taxon>
        <taxon>Dikarya</taxon>
        <taxon>Ascomycota</taxon>
        <taxon>Pezizomycotina</taxon>
        <taxon>Dothideomycetes</taxon>
        <taxon>Pleosporomycetidae</taxon>
        <taxon>Pleosporales</taxon>
        <taxon>Massarineae</taxon>
        <taxon>Periconiaceae</taxon>
        <taxon>Periconia</taxon>
    </lineage>
</organism>
<feature type="compositionally biased region" description="Basic and acidic residues" evidence="1">
    <location>
        <begin position="429"/>
        <end position="448"/>
    </location>
</feature>
<reference evidence="3 4" key="1">
    <citation type="journal article" date="2018" name="Sci. Rep.">
        <title>Comparative genomics provides insights into the lifestyle and reveals functional heterogeneity of dark septate endophytic fungi.</title>
        <authorList>
            <person name="Knapp D.G."/>
            <person name="Nemeth J.B."/>
            <person name="Barry K."/>
            <person name="Hainaut M."/>
            <person name="Henrissat B."/>
            <person name="Johnson J."/>
            <person name="Kuo A."/>
            <person name="Lim J.H.P."/>
            <person name="Lipzen A."/>
            <person name="Nolan M."/>
            <person name="Ohm R.A."/>
            <person name="Tamas L."/>
            <person name="Grigoriev I.V."/>
            <person name="Spatafora J.W."/>
            <person name="Nagy L.G."/>
            <person name="Kovacs G.M."/>
        </authorList>
    </citation>
    <scope>NUCLEOTIDE SEQUENCE [LARGE SCALE GENOMIC DNA]</scope>
    <source>
        <strain evidence="3 4">DSE2036</strain>
    </source>
</reference>
<evidence type="ECO:0000259" key="2">
    <source>
        <dbReference type="Pfam" id="PF00144"/>
    </source>
</evidence>
<evidence type="ECO:0000313" key="4">
    <source>
        <dbReference type="Proteomes" id="UP000244855"/>
    </source>
</evidence>
<dbReference type="Proteomes" id="UP000244855">
    <property type="component" value="Unassembled WGS sequence"/>
</dbReference>
<dbReference type="OrthoDB" id="10250282at2759"/>
<dbReference type="AlphaFoldDB" id="A0A2V1CZK0"/>
<dbReference type="SUPFAM" id="SSF56601">
    <property type="entry name" value="beta-lactamase/transpeptidase-like"/>
    <property type="match status" value="1"/>
</dbReference>
<accession>A0A2V1CZK0</accession>
<dbReference type="InterPro" id="IPR001466">
    <property type="entry name" value="Beta-lactam-related"/>
</dbReference>
<name>A0A2V1CZK0_9PLEO</name>
<feature type="region of interest" description="Disordered" evidence="1">
    <location>
        <begin position="496"/>
        <end position="557"/>
    </location>
</feature>
<dbReference type="Gene3D" id="3.40.710.10">
    <property type="entry name" value="DD-peptidase/beta-lactamase superfamily"/>
    <property type="match status" value="1"/>
</dbReference>
<dbReference type="PANTHER" id="PTHR22935:SF97">
    <property type="entry name" value="BETA-LACTAMASE-RELATED DOMAIN-CONTAINING PROTEIN"/>
    <property type="match status" value="1"/>
</dbReference>
<gene>
    <name evidence="3" type="ORF">DM02DRAFT_706395</name>
</gene>
<dbReference type="EMBL" id="KZ805932">
    <property type="protein sequence ID" value="PVH91188.1"/>
    <property type="molecule type" value="Genomic_DNA"/>
</dbReference>
<dbReference type="InterPro" id="IPR051478">
    <property type="entry name" value="Beta-lactamase-like_AB/R"/>
</dbReference>
<sequence>MLLSAASAASSPLSGALFSPPTQRNSSVLNADLNNLTTILNNGLSTGNSSHGAVDTSSAYAVQIFSLSSPDPLFSYYHDSTVLSPSGAQNIDGESVFRIGSVSKLVSIYMLLREIGDGHWDTPITDILPELRDTTKGRDRMDFVAWDDITLGALAGQLAGIPRELLTITAYDLLSKPEDILKYGFPPLSSLEVPKCTLGLENGPSCDRAAFFAALDTRPPVVLPNTKPIYSNVAFILIGYALETLTGKSYKELLSGLTSSLSLAGTSVAPPNNTRIVIPFNVSSSNWALDLDNLNPSGGIYSSANDLAALGRAILNSTLLPPRPTRGWLKLIAFNAELTSAVGRPWEICRADTVPSRGAIDIYAKGQGATSDTNRASYDPSLNLNFTFGSSSTPRPGSVGSSSAYHKHRHTSSLSSDFTKLVHSTNGKIRSDGSFHTAEPDPAEHRVSWGEPSTKRHHSRRHRASASSAILPSRRASSNIVVVDRTQYQIMKRPRTPLHFPFSPAPSLPGRTVPPFSTDEMADMVEPQGFDLAPSPKRRRSLSESDKGSGRSSNRVV</sequence>
<evidence type="ECO:0000313" key="3">
    <source>
        <dbReference type="EMBL" id="PVH91188.1"/>
    </source>
</evidence>
<evidence type="ECO:0000256" key="1">
    <source>
        <dbReference type="SAM" id="MobiDB-lite"/>
    </source>
</evidence>
<feature type="region of interest" description="Disordered" evidence="1">
    <location>
        <begin position="389"/>
        <end position="410"/>
    </location>
</feature>
<feature type="compositionally biased region" description="Basic residues" evidence="1">
    <location>
        <begin position="455"/>
        <end position="464"/>
    </location>
</feature>